<evidence type="ECO:0000256" key="2">
    <source>
        <dbReference type="ARBA" id="ARBA00004401"/>
    </source>
</evidence>
<evidence type="ECO:0000256" key="6">
    <source>
        <dbReference type="ARBA" id="ARBA00022801"/>
    </source>
</evidence>
<keyword evidence="10" id="KW-1133">Transmembrane helix</keyword>
<dbReference type="AlphaFoldDB" id="A0ABD2NUP1"/>
<gene>
    <name evidence="13" type="ORF">HHI36_005285</name>
</gene>
<keyword evidence="4" id="KW-0645">Protease</keyword>
<dbReference type="InterPro" id="IPR018497">
    <property type="entry name" value="Peptidase_M13_C"/>
</dbReference>
<evidence type="ECO:0000256" key="7">
    <source>
        <dbReference type="ARBA" id="ARBA00022833"/>
    </source>
</evidence>
<comment type="subcellular location">
    <subcellularLocation>
        <location evidence="2">Cell membrane</location>
        <topology evidence="2">Single-pass type II membrane protein</topology>
    </subcellularLocation>
</comment>
<keyword evidence="14" id="KW-1185">Reference proteome</keyword>
<dbReference type="GO" id="GO:0046872">
    <property type="term" value="F:metal ion binding"/>
    <property type="evidence" value="ECO:0007669"/>
    <property type="project" value="UniProtKB-KW"/>
</dbReference>
<dbReference type="GO" id="GO:0008237">
    <property type="term" value="F:metallopeptidase activity"/>
    <property type="evidence" value="ECO:0007669"/>
    <property type="project" value="UniProtKB-KW"/>
</dbReference>
<accession>A0ABD2NUP1</accession>
<feature type="domain" description="Peptidase M13 C-terminal" evidence="11">
    <location>
        <begin position="777"/>
        <end position="963"/>
    </location>
</feature>
<reference evidence="13 14" key="1">
    <citation type="journal article" date="2021" name="BMC Biol.">
        <title>Horizontally acquired antibacterial genes associated with adaptive radiation of ladybird beetles.</title>
        <authorList>
            <person name="Li H.S."/>
            <person name="Tang X.F."/>
            <person name="Huang Y.H."/>
            <person name="Xu Z.Y."/>
            <person name="Chen M.L."/>
            <person name="Du X.Y."/>
            <person name="Qiu B.Y."/>
            <person name="Chen P.T."/>
            <person name="Zhang W."/>
            <person name="Slipinski A."/>
            <person name="Escalona H.E."/>
            <person name="Waterhouse R.M."/>
            <person name="Zwick A."/>
            <person name="Pang H."/>
        </authorList>
    </citation>
    <scope>NUCLEOTIDE SEQUENCE [LARGE SCALE GENOMIC DNA]</scope>
    <source>
        <strain evidence="13">SYSU2018</strain>
    </source>
</reference>
<keyword evidence="10" id="KW-0812">Transmembrane</keyword>
<feature type="compositionally biased region" description="Polar residues" evidence="9">
    <location>
        <begin position="7"/>
        <end position="16"/>
    </location>
</feature>
<protein>
    <submittedName>
        <fullName evidence="13">Uncharacterized protein</fullName>
    </submittedName>
</protein>
<evidence type="ECO:0000313" key="13">
    <source>
        <dbReference type="EMBL" id="KAL3282086.1"/>
    </source>
</evidence>
<dbReference type="PANTHER" id="PTHR11733">
    <property type="entry name" value="ZINC METALLOPROTEASE FAMILY M13 NEPRILYSIN-RELATED"/>
    <property type="match status" value="1"/>
</dbReference>
<dbReference type="GO" id="GO:0006508">
    <property type="term" value="P:proteolysis"/>
    <property type="evidence" value="ECO:0007669"/>
    <property type="project" value="UniProtKB-KW"/>
</dbReference>
<dbReference type="GO" id="GO:0005886">
    <property type="term" value="C:plasma membrane"/>
    <property type="evidence" value="ECO:0007669"/>
    <property type="project" value="UniProtKB-SubCell"/>
</dbReference>
<dbReference type="InterPro" id="IPR042089">
    <property type="entry name" value="Peptidase_M13_dom_2"/>
</dbReference>
<dbReference type="Gene3D" id="3.40.390.10">
    <property type="entry name" value="Collagenase (Catalytic Domain)"/>
    <property type="match status" value="1"/>
</dbReference>
<evidence type="ECO:0000256" key="9">
    <source>
        <dbReference type="SAM" id="MobiDB-lite"/>
    </source>
</evidence>
<evidence type="ECO:0000259" key="12">
    <source>
        <dbReference type="Pfam" id="PF05649"/>
    </source>
</evidence>
<comment type="cofactor">
    <cofactor evidence="1">
        <name>Zn(2+)</name>
        <dbReference type="ChEBI" id="CHEBI:29105"/>
    </cofactor>
</comment>
<evidence type="ECO:0000256" key="8">
    <source>
        <dbReference type="ARBA" id="ARBA00023049"/>
    </source>
</evidence>
<evidence type="ECO:0000256" key="10">
    <source>
        <dbReference type="SAM" id="Phobius"/>
    </source>
</evidence>
<sequence>MTKKSYDVSTGRNGETSPRRSDRSFVLCLCTMLVILTICILLLLVSSRWCNFGTTEKKDDTSKMAYDNLQKSKEKESSPKNSTINDDHVHKLSDIVNITKMSILPVTTEINVDQMSTEGMKNFIDLRQGVTTEQGDIVTNTDWTESTTLHGNNKSDTIKINSLERNTKKDVTTMPETTIISIKGADKITYLTKKPIVQNTTKEKNTTEQKYPSKNTDQIEATTLKEREKLTTTKKIEHKAAPATTEVNAVIEGKPISTVRDQDGSTTDDFGVITQVGILPSLKFESIKSGLNLCNSSKCDLIAARIISSMDLSKAPCENFYEFACGGVFGKKKMEMDIFSSRIFEEEMVPDFVAKFHSFYHSCVTHEDMFHYDKRIGAAKKQLFNIGSFQFDGQTNKTFDITVFVAKLILFKAMPLFEVDVDVDADTNKYILKLLMPDQTSLELDHWSSLSEIKRKCLRETDENAMKSPSDLTSLYRNFRGCQKNYSDYLDSIETAVKEFGFYSNLTQKGMFDIRVFIEFEILSLFDELDPPTNLQEMKVRHRYEVIKLEQLKKEFPLIQWENLFTMISNLNVNNDTLIQMYNRKYFEDVFRGLSGWNRRLLNNAFLAILANSLYENTILPVHRHSRVEFCKKQTQELMPDIANYLYKKLTSTEEFEDQSKFVETMYNDLKIQFDKSLENLEWLDVKSYESVKKKIDGINLALFRNDDILSEMVLLNTSYAALELVLNGYQDNLFNLMKFRRRNFFSLQGEKVTPENMFRHFVDVTGEEPVFFYTNDIVCIPYGLVKKVAKELPAYITMAQVGFSLAKIIGHAVDPIGIRYKIQLNEDANSSYINFAEQTRDMVVLSNPIHFREREFSFTLNNALSETERIAENTALGLLTKYFTTFGNESLLPWISNKYSQEKIFFLALAQEFCRDISLTQFVVEAYESHVLPAQFRIENILGNSKEFLEQFHCRPGSAMTRIEDRIQFPNIQLVTPDNRDYL</sequence>
<proteinExistence type="inferred from homology"/>
<keyword evidence="6" id="KW-0378">Hydrolase</keyword>
<evidence type="ECO:0000256" key="1">
    <source>
        <dbReference type="ARBA" id="ARBA00001947"/>
    </source>
</evidence>
<dbReference type="PANTHER" id="PTHR11733:SF229">
    <property type="entry name" value="NEPRILYSIN-2-LIKE PROTEIN"/>
    <property type="match status" value="1"/>
</dbReference>
<dbReference type="InterPro" id="IPR000718">
    <property type="entry name" value="Peptidase_M13"/>
</dbReference>
<feature type="domain" description="Peptidase M13 N-terminal" evidence="12">
    <location>
        <begin position="316"/>
        <end position="700"/>
    </location>
</feature>
<dbReference type="Pfam" id="PF01431">
    <property type="entry name" value="Peptidase_M13"/>
    <property type="match status" value="1"/>
</dbReference>
<evidence type="ECO:0000256" key="3">
    <source>
        <dbReference type="ARBA" id="ARBA00007357"/>
    </source>
</evidence>
<dbReference type="SUPFAM" id="SSF55486">
    <property type="entry name" value="Metalloproteases ('zincins'), catalytic domain"/>
    <property type="match status" value="1"/>
</dbReference>
<comment type="caution">
    <text evidence="13">The sequence shown here is derived from an EMBL/GenBank/DDBJ whole genome shotgun (WGS) entry which is preliminary data.</text>
</comment>
<comment type="similarity">
    <text evidence="3">Belongs to the peptidase M13 family.</text>
</comment>
<feature type="region of interest" description="Disordered" evidence="9">
    <location>
        <begin position="1"/>
        <end position="20"/>
    </location>
</feature>
<keyword evidence="5" id="KW-0479">Metal-binding</keyword>
<evidence type="ECO:0000256" key="5">
    <source>
        <dbReference type="ARBA" id="ARBA00022723"/>
    </source>
</evidence>
<feature type="transmembrane region" description="Helical" evidence="10">
    <location>
        <begin position="25"/>
        <end position="45"/>
    </location>
</feature>
<keyword evidence="10" id="KW-0472">Membrane</keyword>
<name>A0ABD2NUP1_9CUCU</name>
<dbReference type="Proteomes" id="UP001516400">
    <property type="component" value="Unassembled WGS sequence"/>
</dbReference>
<dbReference type="EMBL" id="JABFTP020000144">
    <property type="protein sequence ID" value="KAL3282086.1"/>
    <property type="molecule type" value="Genomic_DNA"/>
</dbReference>
<dbReference type="Pfam" id="PF05649">
    <property type="entry name" value="Peptidase_M13_N"/>
    <property type="match status" value="1"/>
</dbReference>
<evidence type="ECO:0000259" key="11">
    <source>
        <dbReference type="Pfam" id="PF01431"/>
    </source>
</evidence>
<dbReference type="InterPro" id="IPR008753">
    <property type="entry name" value="Peptidase_M13_N"/>
</dbReference>
<evidence type="ECO:0000256" key="4">
    <source>
        <dbReference type="ARBA" id="ARBA00022670"/>
    </source>
</evidence>
<organism evidence="13 14">
    <name type="scientific">Cryptolaemus montrouzieri</name>
    <dbReference type="NCBI Taxonomy" id="559131"/>
    <lineage>
        <taxon>Eukaryota</taxon>
        <taxon>Metazoa</taxon>
        <taxon>Ecdysozoa</taxon>
        <taxon>Arthropoda</taxon>
        <taxon>Hexapoda</taxon>
        <taxon>Insecta</taxon>
        <taxon>Pterygota</taxon>
        <taxon>Neoptera</taxon>
        <taxon>Endopterygota</taxon>
        <taxon>Coleoptera</taxon>
        <taxon>Polyphaga</taxon>
        <taxon>Cucujiformia</taxon>
        <taxon>Coccinelloidea</taxon>
        <taxon>Coccinellidae</taxon>
        <taxon>Scymninae</taxon>
        <taxon>Scymnini</taxon>
        <taxon>Cryptolaemus</taxon>
    </lineage>
</organism>
<keyword evidence="8" id="KW-0482">Metalloprotease</keyword>
<evidence type="ECO:0000313" key="14">
    <source>
        <dbReference type="Proteomes" id="UP001516400"/>
    </source>
</evidence>
<dbReference type="PROSITE" id="PS51885">
    <property type="entry name" value="NEPRILYSIN"/>
    <property type="match status" value="1"/>
</dbReference>
<dbReference type="Gene3D" id="1.10.1380.10">
    <property type="entry name" value="Neutral endopeptidase , domain2"/>
    <property type="match status" value="1"/>
</dbReference>
<dbReference type="InterPro" id="IPR024079">
    <property type="entry name" value="MetalloPept_cat_dom_sf"/>
</dbReference>
<keyword evidence="7" id="KW-0862">Zinc</keyword>